<comment type="caution">
    <text evidence="1">The sequence shown here is derived from an EMBL/GenBank/DDBJ whole genome shotgun (WGS) entry which is preliminary data.</text>
</comment>
<dbReference type="Proteomes" id="UP001204000">
    <property type="component" value="Unassembled WGS sequence"/>
</dbReference>
<sequence length="75" mass="8865">MNPRFELPEFDYEPKVDITNIAQVLDMLDAIEERERREFKLHTFSGRGPRTEMVNIGEVLELIEDGVARRFDVNR</sequence>
<gene>
    <name evidence="1" type="ORF">M5J20_09185</name>
</gene>
<reference evidence="1" key="1">
    <citation type="submission" date="2022-05" db="EMBL/GenBank/DDBJ databases">
        <title>Corynebacterium sp. TA-R-1 sp. nov., isolated from human feces.</title>
        <authorList>
            <person name="Shamsuzzaman M."/>
            <person name="Dahal R.H."/>
        </authorList>
    </citation>
    <scope>NUCLEOTIDE SEQUENCE</scope>
    <source>
        <strain evidence="1">TA-R-1</strain>
    </source>
</reference>
<proteinExistence type="predicted"/>
<protein>
    <submittedName>
        <fullName evidence="1">Uncharacterized protein</fullName>
    </submittedName>
</protein>
<dbReference type="RefSeq" id="WP_253578872.1">
    <property type="nucleotide sequence ID" value="NZ_JAMFTQ010000014.1"/>
</dbReference>
<name>A0ABT1G2V6_9CORY</name>
<dbReference type="EMBL" id="JAMFTQ010000014">
    <property type="protein sequence ID" value="MCP1388358.1"/>
    <property type="molecule type" value="Genomic_DNA"/>
</dbReference>
<evidence type="ECO:0000313" key="1">
    <source>
        <dbReference type="EMBL" id="MCP1388358.1"/>
    </source>
</evidence>
<keyword evidence="2" id="KW-1185">Reference proteome</keyword>
<organism evidence="1 2">
    <name type="scientific">Corynebacterium stercoris</name>
    <dbReference type="NCBI Taxonomy" id="2943490"/>
    <lineage>
        <taxon>Bacteria</taxon>
        <taxon>Bacillati</taxon>
        <taxon>Actinomycetota</taxon>
        <taxon>Actinomycetes</taxon>
        <taxon>Mycobacteriales</taxon>
        <taxon>Corynebacteriaceae</taxon>
        <taxon>Corynebacterium</taxon>
    </lineage>
</organism>
<accession>A0ABT1G2V6</accession>
<evidence type="ECO:0000313" key="2">
    <source>
        <dbReference type="Proteomes" id="UP001204000"/>
    </source>
</evidence>